<dbReference type="EMBL" id="QKWP01004462">
    <property type="protein sequence ID" value="RIB00334.1"/>
    <property type="molecule type" value="Genomic_DNA"/>
</dbReference>
<accession>A0A397TR10</accession>
<dbReference type="Proteomes" id="UP000266673">
    <property type="component" value="Unassembled WGS sequence"/>
</dbReference>
<reference evidence="1 2" key="1">
    <citation type="submission" date="2018-06" db="EMBL/GenBank/DDBJ databases">
        <title>Comparative genomics reveals the genomic features of Rhizophagus irregularis, R. cerebriforme, R. diaphanum and Gigaspora rosea, and their symbiotic lifestyle signature.</title>
        <authorList>
            <person name="Morin E."/>
            <person name="San Clemente H."/>
            <person name="Chen E.C.H."/>
            <person name="De La Providencia I."/>
            <person name="Hainaut M."/>
            <person name="Kuo A."/>
            <person name="Kohler A."/>
            <person name="Murat C."/>
            <person name="Tang N."/>
            <person name="Roy S."/>
            <person name="Loubradou J."/>
            <person name="Henrissat B."/>
            <person name="Grigoriev I.V."/>
            <person name="Corradi N."/>
            <person name="Roux C."/>
            <person name="Martin F.M."/>
        </authorList>
    </citation>
    <scope>NUCLEOTIDE SEQUENCE [LARGE SCALE GENOMIC DNA]</scope>
    <source>
        <strain evidence="1 2">DAOM 194757</strain>
    </source>
</reference>
<dbReference type="OrthoDB" id="2439520at2759"/>
<name>A0A397TR10_9GLOM</name>
<proteinExistence type="predicted"/>
<gene>
    <name evidence="1" type="ORF">C2G38_2234678</name>
</gene>
<dbReference type="AlphaFoldDB" id="A0A397TR10"/>
<keyword evidence="2" id="KW-1185">Reference proteome</keyword>
<organism evidence="1 2">
    <name type="scientific">Gigaspora rosea</name>
    <dbReference type="NCBI Taxonomy" id="44941"/>
    <lineage>
        <taxon>Eukaryota</taxon>
        <taxon>Fungi</taxon>
        <taxon>Fungi incertae sedis</taxon>
        <taxon>Mucoromycota</taxon>
        <taxon>Glomeromycotina</taxon>
        <taxon>Glomeromycetes</taxon>
        <taxon>Diversisporales</taxon>
        <taxon>Gigasporaceae</taxon>
        <taxon>Gigaspora</taxon>
    </lineage>
</organism>
<evidence type="ECO:0000313" key="1">
    <source>
        <dbReference type="EMBL" id="RIB00334.1"/>
    </source>
</evidence>
<comment type="caution">
    <text evidence="1">The sequence shown here is derived from an EMBL/GenBank/DDBJ whole genome shotgun (WGS) entry which is preliminary data.</text>
</comment>
<sequence>MYNKIIFKPPLTPETFRNENKPNWIKKKNIIAETICEDITPTSLNFNEQSSKSEEILLQNLSSHKNKRIFYNNFPYIRAMYRIGSRDFWQTYKVIKLGYYPSVSKFTRKISYQIPNNYEIETNLVGLTVRCKTQYQQTGNINYTISWVNSYGNTVSSSSTISASNVGVKFLTDICNKPNTRISGIFLFGFDIDSKDLNIQAAELFRNHQFVNLSGNNIVSLKSAKLKVENKDITLDYLLKNENQEQYYIPVLTTSNPVVLRTGDKINIKIGGDGRNISKKQSHIILAISILNEGEAVLKNYDSLNCVYQKFTKELEELKGLNAANSNYFCLFCNCHENEHANMELNWNNGSNTRIIDQSNWIPDELYTMLHITDILFQCAFYEHSEDRKNFAKTTCQLIIAEMKQIGVHFEFFPPTTNSSPWTWTSLMGPDKIKILQHFQISKFFNLDRGKEIEHL</sequence>
<evidence type="ECO:0000313" key="2">
    <source>
        <dbReference type="Proteomes" id="UP000266673"/>
    </source>
</evidence>
<protein>
    <submittedName>
        <fullName evidence="1">Uncharacterized protein</fullName>
    </submittedName>
</protein>